<dbReference type="AlphaFoldDB" id="A0A2N9GU82"/>
<gene>
    <name evidence="1" type="ORF">FSB_LOCUS30783</name>
</gene>
<accession>A0A2N9GU82</accession>
<proteinExistence type="predicted"/>
<evidence type="ECO:0000313" key="1">
    <source>
        <dbReference type="EMBL" id="SPD02901.1"/>
    </source>
</evidence>
<dbReference type="EMBL" id="OIVN01002349">
    <property type="protein sequence ID" value="SPD02901.1"/>
    <property type="molecule type" value="Genomic_DNA"/>
</dbReference>
<reference evidence="1" key="1">
    <citation type="submission" date="2018-02" db="EMBL/GenBank/DDBJ databases">
        <authorList>
            <person name="Cohen D.B."/>
            <person name="Kent A.D."/>
        </authorList>
    </citation>
    <scope>NUCLEOTIDE SEQUENCE</scope>
</reference>
<protein>
    <submittedName>
        <fullName evidence="1">Uncharacterized protein</fullName>
    </submittedName>
</protein>
<organism evidence="1">
    <name type="scientific">Fagus sylvatica</name>
    <name type="common">Beechnut</name>
    <dbReference type="NCBI Taxonomy" id="28930"/>
    <lineage>
        <taxon>Eukaryota</taxon>
        <taxon>Viridiplantae</taxon>
        <taxon>Streptophyta</taxon>
        <taxon>Embryophyta</taxon>
        <taxon>Tracheophyta</taxon>
        <taxon>Spermatophyta</taxon>
        <taxon>Magnoliopsida</taxon>
        <taxon>eudicotyledons</taxon>
        <taxon>Gunneridae</taxon>
        <taxon>Pentapetalae</taxon>
        <taxon>rosids</taxon>
        <taxon>fabids</taxon>
        <taxon>Fagales</taxon>
        <taxon>Fagaceae</taxon>
        <taxon>Fagus</taxon>
    </lineage>
</organism>
<name>A0A2N9GU82_FAGSY</name>
<sequence length="186" mass="21668">MMGCLRKLILGKQKLVRYALDVDKVEFDLLQDPECHGFHYVNVGLYSWRIGFRASIGEWYFDEDVATFCETAYVPLLGGSGPDVVQKFDLSKGHADDWDRVFDRLPTYPFWEDQGPDVVQDVGPIPKVMQMIGTESLIDCLRTSFGRIRSRRSSRVRPYPKVMQDDWDRVFDRLPTYLFKEDQVKT</sequence>